<accession>A0ABN9V5H5</accession>
<dbReference type="Proteomes" id="UP001189429">
    <property type="component" value="Unassembled WGS sequence"/>
</dbReference>
<sequence>MYFYPEGMFCFLAGKPAVGHKENALERIMADKSAAVHRQMQRFRLKREQVTRVAINPDLVPGHDVEVLSKRVLTDADLSEAAEKLDDELLDGGSFEEGASGRGGRGLPRRRPAGAPGAASRSRARQPRGALGRARLPRQHPRRGQGDSSHGRLFVARGGRFTLLGVANGHGQPHAARRLEELVARDTRCRAPCSGAPRWCAAPTPRRRSARPSTRCITARSGPWTSAWRGRPAPFASEDSDTIWVAHVGDCRAVLGVPDPEQNALSCHFAAVPLTKEIRRR</sequence>
<comment type="caution">
    <text evidence="2">The sequence shown here is derived from an EMBL/GenBank/DDBJ whole genome shotgun (WGS) entry which is preliminary data.</text>
</comment>
<dbReference type="InterPro" id="IPR036457">
    <property type="entry name" value="PPM-type-like_dom_sf"/>
</dbReference>
<dbReference type="EMBL" id="CAUYUJ010016604">
    <property type="protein sequence ID" value="CAK0867063.1"/>
    <property type="molecule type" value="Genomic_DNA"/>
</dbReference>
<protein>
    <recommendedName>
        <fullName evidence="4">Protein-serine/threonine phosphatase</fullName>
    </recommendedName>
</protein>
<name>A0ABN9V5H5_9DINO</name>
<evidence type="ECO:0000313" key="2">
    <source>
        <dbReference type="EMBL" id="CAK0867063.1"/>
    </source>
</evidence>
<organism evidence="2 3">
    <name type="scientific">Prorocentrum cordatum</name>
    <dbReference type="NCBI Taxonomy" id="2364126"/>
    <lineage>
        <taxon>Eukaryota</taxon>
        <taxon>Sar</taxon>
        <taxon>Alveolata</taxon>
        <taxon>Dinophyceae</taxon>
        <taxon>Prorocentrales</taxon>
        <taxon>Prorocentraceae</taxon>
        <taxon>Prorocentrum</taxon>
    </lineage>
</organism>
<evidence type="ECO:0000313" key="3">
    <source>
        <dbReference type="Proteomes" id="UP001189429"/>
    </source>
</evidence>
<reference evidence="2" key="1">
    <citation type="submission" date="2023-10" db="EMBL/GenBank/DDBJ databases">
        <authorList>
            <person name="Chen Y."/>
            <person name="Shah S."/>
            <person name="Dougan E. K."/>
            <person name="Thang M."/>
            <person name="Chan C."/>
        </authorList>
    </citation>
    <scope>NUCLEOTIDE SEQUENCE [LARGE SCALE GENOMIC DNA]</scope>
</reference>
<dbReference type="Gene3D" id="3.60.40.10">
    <property type="entry name" value="PPM-type phosphatase domain"/>
    <property type="match status" value="1"/>
</dbReference>
<keyword evidence="3" id="KW-1185">Reference proteome</keyword>
<gene>
    <name evidence="2" type="ORF">PCOR1329_LOCUS54081</name>
</gene>
<feature type="region of interest" description="Disordered" evidence="1">
    <location>
        <begin position="89"/>
        <end position="152"/>
    </location>
</feature>
<proteinExistence type="predicted"/>
<evidence type="ECO:0000256" key="1">
    <source>
        <dbReference type="SAM" id="MobiDB-lite"/>
    </source>
</evidence>
<evidence type="ECO:0008006" key="4">
    <source>
        <dbReference type="Google" id="ProtNLM"/>
    </source>
</evidence>